<dbReference type="InterPro" id="IPR000796">
    <property type="entry name" value="Asp_trans"/>
</dbReference>
<evidence type="ECO:0000256" key="4">
    <source>
        <dbReference type="ARBA" id="ARBA00022576"/>
    </source>
</evidence>
<dbReference type="InterPro" id="IPR015422">
    <property type="entry name" value="PyrdxlP-dep_Trfase_small"/>
</dbReference>
<dbReference type="FunFam" id="3.40.640.10:FF:000015">
    <property type="entry name" value="Aspartate aminotransferase"/>
    <property type="match status" value="1"/>
</dbReference>
<organism evidence="9 10">
    <name type="scientific">Candidatus Erwinia haradaeae</name>
    <dbReference type="NCBI Taxonomy" id="1922217"/>
    <lineage>
        <taxon>Bacteria</taxon>
        <taxon>Pseudomonadati</taxon>
        <taxon>Pseudomonadota</taxon>
        <taxon>Gammaproteobacteria</taxon>
        <taxon>Enterobacterales</taxon>
        <taxon>Erwiniaceae</taxon>
        <taxon>Erwinia</taxon>
    </lineage>
</organism>
<dbReference type="InterPro" id="IPR015421">
    <property type="entry name" value="PyrdxlP-dep_Trfase_major"/>
</dbReference>
<dbReference type="GO" id="GO:0042802">
    <property type="term" value="F:identical protein binding"/>
    <property type="evidence" value="ECO:0007669"/>
    <property type="project" value="TreeGrafter"/>
</dbReference>
<dbReference type="NCBIfam" id="NF006719">
    <property type="entry name" value="PRK09257.1"/>
    <property type="match status" value="1"/>
</dbReference>
<keyword evidence="6" id="KW-0663">Pyridoxal phosphate</keyword>
<evidence type="ECO:0000256" key="7">
    <source>
        <dbReference type="RuleBase" id="RU000481"/>
    </source>
</evidence>
<dbReference type="Gene3D" id="3.90.1150.10">
    <property type="entry name" value="Aspartate Aminotransferase, domain 1"/>
    <property type="match status" value="1"/>
</dbReference>
<keyword evidence="4 7" id="KW-0032">Aminotransferase</keyword>
<comment type="subunit">
    <text evidence="3">Homodimer.</text>
</comment>
<dbReference type="PROSITE" id="PS00105">
    <property type="entry name" value="AA_TRANSFER_CLASS_1"/>
    <property type="match status" value="1"/>
</dbReference>
<keyword evidence="5 7" id="KW-0808">Transferase</keyword>
<dbReference type="GO" id="GO:0004069">
    <property type="term" value="F:L-aspartate:2-oxoglutarate aminotransferase activity"/>
    <property type="evidence" value="ECO:0007669"/>
    <property type="project" value="TreeGrafter"/>
</dbReference>
<evidence type="ECO:0000256" key="5">
    <source>
        <dbReference type="ARBA" id="ARBA00022679"/>
    </source>
</evidence>
<protein>
    <recommendedName>
        <fullName evidence="7">Aminotransferase</fullName>
        <ecNumber evidence="7">2.6.1.-</ecNumber>
    </recommendedName>
</protein>
<dbReference type="PANTHER" id="PTHR11879:SF22">
    <property type="entry name" value="ASPARTATE AMINOTRANSFERASE, MITOCHONDRIAL"/>
    <property type="match status" value="1"/>
</dbReference>
<dbReference type="InterPro" id="IPR015424">
    <property type="entry name" value="PyrdxlP-dep_Trfase"/>
</dbReference>
<dbReference type="EC" id="2.6.1.-" evidence="7"/>
<reference evidence="9 10" key="1">
    <citation type="submission" date="2019-02" db="EMBL/GenBank/DDBJ databases">
        <authorList>
            <person name="Manzano-Marin A."/>
            <person name="Manzano-Marin A."/>
        </authorList>
    </citation>
    <scope>NUCLEOTIDE SEQUENCE [LARGE SCALE GENOMIC DNA]</scope>
    <source>
        <strain evidence="9 10">ErCikochiana</strain>
    </source>
</reference>
<dbReference type="GO" id="GO:0004838">
    <property type="term" value="F:L-tyrosine-2-oxoglutarate transaminase activity"/>
    <property type="evidence" value="ECO:0007669"/>
    <property type="project" value="TreeGrafter"/>
</dbReference>
<accession>A0A451D9D2</accession>
<dbReference type="InterPro" id="IPR004839">
    <property type="entry name" value="Aminotransferase_I/II_large"/>
</dbReference>
<gene>
    <name evidence="9" type="primary">aspC</name>
    <name evidence="9" type="ORF">ERCIKOCA2762_105</name>
</gene>
<dbReference type="SUPFAM" id="SSF53383">
    <property type="entry name" value="PLP-dependent transferases"/>
    <property type="match status" value="1"/>
</dbReference>
<dbReference type="EMBL" id="LR217715">
    <property type="protein sequence ID" value="VFP82855.1"/>
    <property type="molecule type" value="Genomic_DNA"/>
</dbReference>
<evidence type="ECO:0000259" key="8">
    <source>
        <dbReference type="Pfam" id="PF00155"/>
    </source>
</evidence>
<evidence type="ECO:0000313" key="10">
    <source>
        <dbReference type="Proteomes" id="UP000294368"/>
    </source>
</evidence>
<dbReference type="GO" id="GO:0005829">
    <property type="term" value="C:cytosol"/>
    <property type="evidence" value="ECO:0007669"/>
    <property type="project" value="TreeGrafter"/>
</dbReference>
<dbReference type="GO" id="GO:0030170">
    <property type="term" value="F:pyridoxal phosphate binding"/>
    <property type="evidence" value="ECO:0007669"/>
    <property type="project" value="InterPro"/>
</dbReference>
<evidence type="ECO:0000256" key="3">
    <source>
        <dbReference type="ARBA" id="ARBA00011738"/>
    </source>
</evidence>
<evidence type="ECO:0000256" key="1">
    <source>
        <dbReference type="ARBA" id="ARBA00001933"/>
    </source>
</evidence>
<comment type="similarity">
    <text evidence="2 7">Belongs to the class-I pyridoxal-phosphate-dependent aminotransferase family.</text>
</comment>
<feature type="domain" description="Aminotransferase class I/classII large" evidence="8">
    <location>
        <begin position="27"/>
        <end position="392"/>
    </location>
</feature>
<dbReference type="Proteomes" id="UP000294368">
    <property type="component" value="Chromosome"/>
</dbReference>
<dbReference type="CDD" id="cd00609">
    <property type="entry name" value="AAT_like"/>
    <property type="match status" value="1"/>
</dbReference>
<dbReference type="Pfam" id="PF00155">
    <property type="entry name" value="Aminotran_1_2"/>
    <property type="match status" value="1"/>
</dbReference>
<evidence type="ECO:0000256" key="2">
    <source>
        <dbReference type="ARBA" id="ARBA00007441"/>
    </source>
</evidence>
<name>A0A451D9D2_9GAMM</name>
<comment type="cofactor">
    <cofactor evidence="1 7">
        <name>pyridoxal 5'-phosphate</name>
        <dbReference type="ChEBI" id="CHEBI:597326"/>
    </cofactor>
</comment>
<dbReference type="InterPro" id="IPR004838">
    <property type="entry name" value="NHTrfase_class1_PyrdxlP-BS"/>
</dbReference>
<dbReference type="GO" id="GO:0033585">
    <property type="term" value="P:L-phenylalanine biosynthetic process from chorismate via phenylpyruvate"/>
    <property type="evidence" value="ECO:0007669"/>
    <property type="project" value="TreeGrafter"/>
</dbReference>
<evidence type="ECO:0000313" key="9">
    <source>
        <dbReference type="EMBL" id="VFP82855.1"/>
    </source>
</evidence>
<dbReference type="PRINTS" id="PR00799">
    <property type="entry name" value="TRANSAMINASE"/>
</dbReference>
<dbReference type="RefSeq" id="WP_157988283.1">
    <property type="nucleotide sequence ID" value="NZ_LR217715.1"/>
</dbReference>
<proteinExistence type="inferred from homology"/>
<dbReference type="OrthoDB" id="9766445at2"/>
<dbReference type="Gene3D" id="3.40.640.10">
    <property type="entry name" value="Type I PLP-dependent aspartate aminotransferase-like (Major domain)"/>
    <property type="match status" value="1"/>
</dbReference>
<evidence type="ECO:0000256" key="6">
    <source>
        <dbReference type="ARBA" id="ARBA00022898"/>
    </source>
</evidence>
<sequence>MFELIKKAPRDPILDLNHLFHIDNHDNKINLGIGVYKDSFGRTPVLASVKKAEVLLLEHEITKHYLNIEGLSHFGRYTQELLFGPLSPLITQKRIRTAQTPGGTGALRITADFLASQSHAKKIWISNPSWPNYNNIFYAAGFEVVTYKYYDAVKNSLDFKAMIESLSAVCAGDVVLLQGCCHNPTGIDLSTAQWKYLANLSLDKGWLPVFDFAYQGFSLGLEQDATSLRTFSSIHPELIVCSSYSKNFSLYNERVGALTIVASHSTIADTVFSCIRSTIRANYSTPPSHGAAVVVTILQNNDLRTQWEQELTTMRQRIKQMRQLLAQNLNKKIKKGDFNFLTTQTGMFSLLRLTQQQLLRLRSEFGVYIVQEGRVNIAGITLDNISCICDALAAVL</sequence>
<dbReference type="AlphaFoldDB" id="A0A451D9D2"/>
<dbReference type="PANTHER" id="PTHR11879">
    <property type="entry name" value="ASPARTATE AMINOTRANSFERASE"/>
    <property type="match status" value="1"/>
</dbReference>